<dbReference type="InterPro" id="IPR020846">
    <property type="entry name" value="MFS_dom"/>
</dbReference>
<name>A0ABT0ZYG1_9PSEU</name>
<feature type="transmembrane region" description="Helical" evidence="5">
    <location>
        <begin position="37"/>
        <end position="54"/>
    </location>
</feature>
<dbReference type="SUPFAM" id="SSF103473">
    <property type="entry name" value="MFS general substrate transporter"/>
    <property type="match status" value="1"/>
</dbReference>
<dbReference type="PANTHER" id="PTHR11328">
    <property type="entry name" value="MAJOR FACILITATOR SUPERFAMILY DOMAIN-CONTAINING PROTEIN"/>
    <property type="match status" value="1"/>
</dbReference>
<keyword evidence="4 5" id="KW-0472">Membrane</keyword>
<dbReference type="Proteomes" id="UP001165283">
    <property type="component" value="Unassembled WGS sequence"/>
</dbReference>
<feature type="transmembrane region" description="Helical" evidence="5">
    <location>
        <begin position="75"/>
        <end position="93"/>
    </location>
</feature>
<keyword evidence="3 5" id="KW-1133">Transmembrane helix</keyword>
<feature type="transmembrane region" description="Helical" evidence="5">
    <location>
        <begin position="393"/>
        <end position="416"/>
    </location>
</feature>
<comment type="caution">
    <text evidence="7">The sequence shown here is derived from an EMBL/GenBank/DDBJ whole genome shotgun (WGS) entry which is preliminary data.</text>
</comment>
<dbReference type="EMBL" id="JAGSOV010000024">
    <property type="protein sequence ID" value="MCO1655777.1"/>
    <property type="molecule type" value="Genomic_DNA"/>
</dbReference>
<feature type="transmembrane region" description="Helical" evidence="5">
    <location>
        <begin position="221"/>
        <end position="244"/>
    </location>
</feature>
<feature type="transmembrane region" description="Helical" evidence="5">
    <location>
        <begin position="308"/>
        <end position="331"/>
    </location>
</feature>
<comment type="subcellular location">
    <subcellularLocation>
        <location evidence="1">Cell membrane</location>
        <topology evidence="1">Multi-pass membrane protein</topology>
    </subcellularLocation>
</comment>
<keyword evidence="2 5" id="KW-0812">Transmembrane</keyword>
<gene>
    <name evidence="7" type="ORF">KDL28_12010</name>
</gene>
<feature type="transmembrane region" description="Helical" evidence="5">
    <location>
        <begin position="12"/>
        <end position="31"/>
    </location>
</feature>
<feature type="transmembrane region" description="Helical" evidence="5">
    <location>
        <begin position="283"/>
        <end position="302"/>
    </location>
</feature>
<sequence>MALSAGVRRGYALGSVATGTFGTVPGLLLLPYLTDDLGVAAGVAGVLVLVPKGWDVVLNPIAGRISDRSGVRRPFLLYAGVAVAVTFALMFAGPQAPPALAGGYVALLFLACATAYAFFQVPYNAMPAEMTTDVDERTRMMTWRVAVLAVAILLSGATAPLVVEAFGYPAMGAYVGVLLLLGTVGAYLGTRGVPPAGRVAASGSLATQLRLVGANANFRHLLVAFIIQALAIGSILAGVTYVAGHLITEPAAATILFAAFVGPALLVTPLWERVALRHGKRAGYLVSSAVLALGSLTLLSTASGSAPAAYVGAGITGIGYAGTQVFPLAMLPDVAGEDARLSGVNRIGVFTGVWTAAETLGLALGPGLYALILQLGGYLPSTAGVEVTQPASALTAIAVGVSVVPAVLVAASLFWLRRYALDEHPAQERSTDGG</sequence>
<feature type="domain" description="Major facilitator superfamily (MFS) profile" evidence="6">
    <location>
        <begin position="1"/>
        <end position="418"/>
    </location>
</feature>
<dbReference type="PANTHER" id="PTHR11328:SF24">
    <property type="entry name" value="MAJOR FACILITATOR SUPERFAMILY (MFS) PROFILE DOMAIN-CONTAINING PROTEIN"/>
    <property type="match status" value="1"/>
</dbReference>
<protein>
    <submittedName>
        <fullName evidence="7">MFS transporter</fullName>
    </submittedName>
</protein>
<dbReference type="InterPro" id="IPR036259">
    <property type="entry name" value="MFS_trans_sf"/>
</dbReference>
<evidence type="ECO:0000256" key="4">
    <source>
        <dbReference type="ARBA" id="ARBA00023136"/>
    </source>
</evidence>
<evidence type="ECO:0000256" key="1">
    <source>
        <dbReference type="ARBA" id="ARBA00004651"/>
    </source>
</evidence>
<keyword evidence="8" id="KW-1185">Reference proteome</keyword>
<evidence type="ECO:0000256" key="2">
    <source>
        <dbReference type="ARBA" id="ARBA00022692"/>
    </source>
</evidence>
<dbReference type="InterPro" id="IPR039672">
    <property type="entry name" value="MFS_2"/>
</dbReference>
<feature type="transmembrane region" description="Helical" evidence="5">
    <location>
        <begin position="352"/>
        <end position="373"/>
    </location>
</feature>
<reference evidence="7" key="1">
    <citation type="submission" date="2021-04" db="EMBL/GenBank/DDBJ databases">
        <title>Pseudonocardia sp. nov., isolated from sandy soil of mangrove forest.</title>
        <authorList>
            <person name="Zan Z."/>
            <person name="Huang R."/>
            <person name="Liu W."/>
        </authorList>
    </citation>
    <scope>NUCLEOTIDE SEQUENCE</scope>
    <source>
        <strain evidence="7">S2-4</strain>
    </source>
</reference>
<evidence type="ECO:0000256" key="5">
    <source>
        <dbReference type="SAM" id="Phobius"/>
    </source>
</evidence>
<organism evidence="7 8">
    <name type="scientific">Pseudonocardia humida</name>
    <dbReference type="NCBI Taxonomy" id="2800819"/>
    <lineage>
        <taxon>Bacteria</taxon>
        <taxon>Bacillati</taxon>
        <taxon>Actinomycetota</taxon>
        <taxon>Actinomycetes</taxon>
        <taxon>Pseudonocardiales</taxon>
        <taxon>Pseudonocardiaceae</taxon>
        <taxon>Pseudonocardia</taxon>
    </lineage>
</organism>
<dbReference type="Pfam" id="PF13347">
    <property type="entry name" value="MFS_2"/>
    <property type="match status" value="1"/>
</dbReference>
<proteinExistence type="predicted"/>
<evidence type="ECO:0000313" key="7">
    <source>
        <dbReference type="EMBL" id="MCO1655777.1"/>
    </source>
</evidence>
<evidence type="ECO:0000259" key="6">
    <source>
        <dbReference type="PROSITE" id="PS50850"/>
    </source>
</evidence>
<feature type="transmembrane region" description="Helical" evidence="5">
    <location>
        <begin position="99"/>
        <end position="119"/>
    </location>
</feature>
<feature type="transmembrane region" description="Helical" evidence="5">
    <location>
        <begin position="250"/>
        <end position="271"/>
    </location>
</feature>
<dbReference type="PROSITE" id="PS50850">
    <property type="entry name" value="MFS"/>
    <property type="match status" value="1"/>
</dbReference>
<feature type="transmembrane region" description="Helical" evidence="5">
    <location>
        <begin position="168"/>
        <end position="188"/>
    </location>
</feature>
<dbReference type="Gene3D" id="1.20.1250.20">
    <property type="entry name" value="MFS general substrate transporter like domains"/>
    <property type="match status" value="2"/>
</dbReference>
<accession>A0ABT0ZYG1</accession>
<feature type="transmembrane region" description="Helical" evidence="5">
    <location>
        <begin position="140"/>
        <end position="162"/>
    </location>
</feature>
<evidence type="ECO:0000256" key="3">
    <source>
        <dbReference type="ARBA" id="ARBA00022989"/>
    </source>
</evidence>
<dbReference type="RefSeq" id="WP_252437880.1">
    <property type="nucleotide sequence ID" value="NZ_JAGSOV010000024.1"/>
</dbReference>
<evidence type="ECO:0000313" key="8">
    <source>
        <dbReference type="Proteomes" id="UP001165283"/>
    </source>
</evidence>